<proteinExistence type="predicted"/>
<accession>A0A6I2V2H0</accession>
<comment type="caution">
    <text evidence="3">The sequence shown here is derived from an EMBL/GenBank/DDBJ whole genome shotgun (WGS) entry which is preliminary data.</text>
</comment>
<organism evidence="3 4">
    <name type="scientific">Selenomonas montiformis</name>
    <dbReference type="NCBI Taxonomy" id="2652285"/>
    <lineage>
        <taxon>Bacteria</taxon>
        <taxon>Bacillati</taxon>
        <taxon>Bacillota</taxon>
        <taxon>Negativicutes</taxon>
        <taxon>Selenomonadales</taxon>
        <taxon>Selenomonadaceae</taxon>
        <taxon>Selenomonas</taxon>
    </lineage>
</organism>
<keyword evidence="1" id="KW-0732">Signal</keyword>
<feature type="signal peptide" evidence="1">
    <location>
        <begin position="1"/>
        <end position="23"/>
    </location>
</feature>
<keyword evidence="4" id="KW-1185">Reference proteome</keyword>
<dbReference type="RefSeq" id="WP_154621435.1">
    <property type="nucleotide sequence ID" value="NZ_JBQHVT010000013.1"/>
</dbReference>
<dbReference type="EMBL" id="VUNL01000014">
    <property type="protein sequence ID" value="MSV25672.1"/>
    <property type="molecule type" value="Genomic_DNA"/>
</dbReference>
<protein>
    <submittedName>
        <fullName evidence="3">S-layer homology domain-containing protein</fullName>
    </submittedName>
</protein>
<evidence type="ECO:0000259" key="2">
    <source>
        <dbReference type="PROSITE" id="PS51272"/>
    </source>
</evidence>
<dbReference type="PANTHER" id="PTHR43308">
    <property type="entry name" value="OUTER MEMBRANE PROTEIN ALPHA-RELATED"/>
    <property type="match status" value="1"/>
</dbReference>
<dbReference type="Pfam" id="PF00395">
    <property type="entry name" value="SLH"/>
    <property type="match status" value="1"/>
</dbReference>
<evidence type="ECO:0000313" key="3">
    <source>
        <dbReference type="EMBL" id="MSV25672.1"/>
    </source>
</evidence>
<dbReference type="InterPro" id="IPR051465">
    <property type="entry name" value="Cell_Envelope_Struct_Comp"/>
</dbReference>
<evidence type="ECO:0000256" key="1">
    <source>
        <dbReference type="SAM" id="SignalP"/>
    </source>
</evidence>
<dbReference type="AlphaFoldDB" id="A0A6I2V2H0"/>
<dbReference type="Proteomes" id="UP000430222">
    <property type="component" value="Unassembled WGS sequence"/>
</dbReference>
<dbReference type="PROSITE" id="PS51272">
    <property type="entry name" value="SLH"/>
    <property type="match status" value="1"/>
</dbReference>
<feature type="domain" description="SLH" evidence="2">
    <location>
        <begin position="24"/>
        <end position="87"/>
    </location>
</feature>
<feature type="chain" id="PRO_5026213000" evidence="1">
    <location>
        <begin position="24"/>
        <end position="433"/>
    </location>
</feature>
<name>A0A6I2V2H0_9FIRM</name>
<gene>
    <name evidence="3" type="ORF">FYJ78_10960</name>
</gene>
<reference evidence="3 4" key="1">
    <citation type="submission" date="2019-08" db="EMBL/GenBank/DDBJ databases">
        <title>In-depth cultivation of the pig gut microbiome towards novel bacterial diversity and tailored functional studies.</title>
        <authorList>
            <person name="Wylensek D."/>
            <person name="Hitch T.C.A."/>
            <person name="Clavel T."/>
        </authorList>
    </citation>
    <scope>NUCLEOTIDE SEQUENCE [LARGE SCALE GENOMIC DNA]</scope>
    <source>
        <strain evidence="4">WCA-380-WT-3B3</strain>
    </source>
</reference>
<dbReference type="SUPFAM" id="SSF56935">
    <property type="entry name" value="Porins"/>
    <property type="match status" value="1"/>
</dbReference>
<dbReference type="InterPro" id="IPR001119">
    <property type="entry name" value="SLH_dom"/>
</dbReference>
<evidence type="ECO:0000313" key="4">
    <source>
        <dbReference type="Proteomes" id="UP000430222"/>
    </source>
</evidence>
<sequence>MKKALVSALTAAFVAGAASTTFAAANPFSDVPSDHWAYDAVKQLAADGVIEGYGDTTFKGDKNITRYEMAQMVAKAMARTNVGGSDKALIDKLAAEFSDELNNLGVRVANLERNADKVAWHGTAEYTFQHYMNKDQKDDRFDSRNNLLLRLLPDAEVNQNWHVKARLDANTFLDEDSSTNAEDNGKVDLKRVWAEGHYGTYRLMFGKFEAPDPDTITDLAFSGAEVSRTPEANGFGWVLGAGRVSSPTTFGYGTGDTAYNADDTANYQYAGVSLKKDKLYGAVRFHHLNADLGTTQVKKTYAKSATDDANIWLAKGTYTFDHNWAFKGFYAQNTEADFYDKAGSAELDYKGGQPENAGTWGLWAAYRHFGRNAFIASPWDVINTYNYGEKGVEIGGNYVPFKNTIITLRYGNGKDLQTDNKVENLFGRVNFLF</sequence>